<dbReference type="PANTHER" id="PTHR15136">
    <property type="entry name" value="STROMAL INTERACTION MOLECULE HOMOLOG"/>
    <property type="match status" value="1"/>
</dbReference>
<dbReference type="Pfam" id="PF16533">
    <property type="entry name" value="SOAR"/>
    <property type="match status" value="1"/>
</dbReference>
<dbReference type="GO" id="GO:0005886">
    <property type="term" value="C:plasma membrane"/>
    <property type="evidence" value="ECO:0007669"/>
    <property type="project" value="TreeGrafter"/>
</dbReference>
<proteinExistence type="predicted"/>
<feature type="coiled-coil region" evidence="1">
    <location>
        <begin position="285"/>
        <end position="348"/>
    </location>
</feature>
<feature type="region of interest" description="Disordered" evidence="2">
    <location>
        <begin position="582"/>
        <end position="694"/>
    </location>
</feature>
<gene>
    <name evidence="4" type="ORF">EB796_001039</name>
</gene>
<dbReference type="PANTHER" id="PTHR15136:SF5">
    <property type="entry name" value="STROMAL INTERACTION MOLECULE HOMOLOG"/>
    <property type="match status" value="1"/>
</dbReference>
<dbReference type="InterPro" id="IPR037608">
    <property type="entry name" value="STIM1/2"/>
</dbReference>
<dbReference type="GO" id="GO:0005783">
    <property type="term" value="C:endoplasmic reticulum"/>
    <property type="evidence" value="ECO:0007669"/>
    <property type="project" value="TreeGrafter"/>
</dbReference>
<feature type="compositionally biased region" description="Polar residues" evidence="2">
    <location>
        <begin position="475"/>
        <end position="494"/>
    </location>
</feature>
<feature type="compositionally biased region" description="Polar residues" evidence="2">
    <location>
        <begin position="649"/>
        <end position="661"/>
    </location>
</feature>
<dbReference type="GO" id="GO:0002115">
    <property type="term" value="P:store-operated calcium entry"/>
    <property type="evidence" value="ECO:0007669"/>
    <property type="project" value="TreeGrafter"/>
</dbReference>
<keyword evidence="1" id="KW-0175">Coiled coil</keyword>
<name>A0A7J7KR17_BUGNE</name>
<sequence>MCLEMAVCQQLLPPPQLCYCIITIKRLSQLDSRPGGAVADTRCGTSSVLRCFQDKRGGWMYAAQVGAAFSNIGIGCRGIAVNNLNFVSNILGIKNLVHKQKLANKATDVVLFGPPKSRHNWLKDVALIAVSVTAAGGLWFAYRQHKRLELTVAKTMADMDSLAKSEEALKELQVKLKREELEKRQHIQHKEKLEEQMKSDISEARREALKLKLTKEQTETQLSQMKETMAELEQVGGRASKMSPFAIFQTKKALMVAQKELEVRSSLTPVVELQKWLQITYELELKAYNEQKSLAEQQLFNAKDSCERLRKKKQALFGSLRMAHSGYIDETEHMIVSARKALENVKHDLAERQYRWQQIEGMCHFSIMSNPGIEHLIHSTGHTDLYKHCHGGKLLDATSSNELDEFEDRPPAYVTAVAAMQCNGHRVFGRRRSSDSLLAAYSSQRLLKCSKSGGTLPKPETNSVKNLAKVPNTVEGGSSRASVDHPQASSSAQSPVRLGLAAAAGNDSDNSSSPPPTKFNLDSDDQDSSSTSSNDVTSNIPPLPTRPPLQRAMEISSPPDAMSICSEQASSVSSVENLNLRARSQTSDSANRHRPKSRAKTINSPLASDTSVSTVSNPTLSNKNGLSGNSMKRSYTTPEARSSKCGSVEMSSPTPSNNFLNSAPAMLHRSPGTESDASLSSGSKDGESVRLKKNKKKLQLFKLFKAKPHTS</sequence>
<comment type="caution">
    <text evidence="4">The sequence shown here is derived from an EMBL/GenBank/DDBJ whole genome shotgun (WGS) entry which is preliminary data.</text>
</comment>
<organism evidence="4 5">
    <name type="scientific">Bugula neritina</name>
    <name type="common">Brown bryozoan</name>
    <name type="synonym">Sertularia neritina</name>
    <dbReference type="NCBI Taxonomy" id="10212"/>
    <lineage>
        <taxon>Eukaryota</taxon>
        <taxon>Metazoa</taxon>
        <taxon>Spiralia</taxon>
        <taxon>Lophotrochozoa</taxon>
        <taxon>Bryozoa</taxon>
        <taxon>Gymnolaemata</taxon>
        <taxon>Cheilostomatida</taxon>
        <taxon>Flustrina</taxon>
        <taxon>Buguloidea</taxon>
        <taxon>Bugulidae</taxon>
        <taxon>Bugula</taxon>
    </lineage>
</organism>
<evidence type="ECO:0000313" key="4">
    <source>
        <dbReference type="EMBL" id="KAF6040626.1"/>
    </source>
</evidence>
<keyword evidence="5" id="KW-1185">Reference proteome</keyword>
<feature type="compositionally biased region" description="Low complexity" evidence="2">
    <location>
        <begin position="528"/>
        <end position="539"/>
    </location>
</feature>
<feature type="domain" description="STIM1/2 Orai1-activating region" evidence="3">
    <location>
        <begin position="269"/>
        <end position="367"/>
    </location>
</feature>
<dbReference type="Gene3D" id="1.20.5.340">
    <property type="match status" value="1"/>
</dbReference>
<dbReference type="Gene3D" id="1.10.150.50">
    <property type="entry name" value="Transcription Factor, Ets-1"/>
    <property type="match status" value="1"/>
</dbReference>
<dbReference type="GO" id="GO:0005246">
    <property type="term" value="F:calcium channel regulator activity"/>
    <property type="evidence" value="ECO:0007669"/>
    <property type="project" value="InterPro"/>
</dbReference>
<feature type="compositionally biased region" description="Low complexity" evidence="2">
    <location>
        <begin position="498"/>
        <end position="512"/>
    </location>
</feature>
<dbReference type="EMBL" id="VXIV02000119">
    <property type="protein sequence ID" value="KAF6040626.1"/>
    <property type="molecule type" value="Genomic_DNA"/>
</dbReference>
<dbReference type="InterPro" id="IPR032393">
    <property type="entry name" value="SOAR_STIM1/2"/>
</dbReference>
<dbReference type="AlphaFoldDB" id="A0A7J7KR17"/>
<evidence type="ECO:0000256" key="1">
    <source>
        <dbReference type="SAM" id="Coils"/>
    </source>
</evidence>
<evidence type="ECO:0000313" key="5">
    <source>
        <dbReference type="Proteomes" id="UP000593567"/>
    </source>
</evidence>
<dbReference type="Proteomes" id="UP000593567">
    <property type="component" value="Unassembled WGS sequence"/>
</dbReference>
<feature type="compositionally biased region" description="Polar residues" evidence="2">
    <location>
        <begin position="672"/>
        <end position="683"/>
    </location>
</feature>
<dbReference type="CDD" id="cd11722">
    <property type="entry name" value="SOAR"/>
    <property type="match status" value="1"/>
</dbReference>
<evidence type="ECO:0000259" key="3">
    <source>
        <dbReference type="Pfam" id="PF16533"/>
    </source>
</evidence>
<reference evidence="4" key="1">
    <citation type="submission" date="2020-06" db="EMBL/GenBank/DDBJ databases">
        <title>Draft genome of Bugula neritina, a colonial animal packing powerful symbionts and potential medicines.</title>
        <authorList>
            <person name="Rayko M."/>
        </authorList>
    </citation>
    <scope>NUCLEOTIDE SEQUENCE [LARGE SCALE GENOMIC DNA]</scope>
    <source>
        <strain evidence="4">Kwan_BN1</strain>
    </source>
</reference>
<protein>
    <submittedName>
        <fullName evidence="4">STIM2</fullName>
    </submittedName>
</protein>
<feature type="compositionally biased region" description="Polar residues" evidence="2">
    <location>
        <begin position="600"/>
        <end position="640"/>
    </location>
</feature>
<feature type="coiled-coil region" evidence="1">
    <location>
        <begin position="162"/>
        <end position="235"/>
    </location>
</feature>
<accession>A0A7J7KR17</accession>
<dbReference type="OrthoDB" id="9986177at2759"/>
<feature type="region of interest" description="Disordered" evidence="2">
    <location>
        <begin position="450"/>
        <end position="553"/>
    </location>
</feature>
<dbReference type="InterPro" id="IPR013761">
    <property type="entry name" value="SAM/pointed_sf"/>
</dbReference>
<evidence type="ECO:0000256" key="2">
    <source>
        <dbReference type="SAM" id="MobiDB-lite"/>
    </source>
</evidence>
<dbReference type="GO" id="GO:0006874">
    <property type="term" value="P:intracellular calcium ion homeostasis"/>
    <property type="evidence" value="ECO:0007669"/>
    <property type="project" value="TreeGrafter"/>
</dbReference>
<dbReference type="GO" id="GO:0005509">
    <property type="term" value="F:calcium ion binding"/>
    <property type="evidence" value="ECO:0007669"/>
    <property type="project" value="TreeGrafter"/>
</dbReference>
<dbReference type="Gene3D" id="1.10.287.3550">
    <property type="match status" value="1"/>
</dbReference>